<evidence type="ECO:0000256" key="9">
    <source>
        <dbReference type="ARBA" id="ARBA00030238"/>
    </source>
</evidence>
<dbReference type="PANTHER" id="PTHR43447">
    <property type="entry name" value="ALPHA-AMYLASE"/>
    <property type="match status" value="1"/>
</dbReference>
<keyword evidence="5" id="KW-0479">Metal-binding</keyword>
<comment type="similarity">
    <text evidence="3">Belongs to the glycosyl hydrolase 13 family.</text>
</comment>
<name>A0A9Q0PCX4_SALPP</name>
<evidence type="ECO:0000313" key="15">
    <source>
        <dbReference type="Proteomes" id="UP001151532"/>
    </source>
</evidence>
<comment type="catalytic activity">
    <reaction evidence="1">
        <text>Endohydrolysis of (1-&gt;4)-alpha-D-glucosidic linkages in polysaccharides containing three or more (1-&gt;4)-alpha-linked D-glucose units.</text>
        <dbReference type="EC" id="3.2.1.1"/>
    </reaction>
</comment>
<dbReference type="InterPro" id="IPR013780">
    <property type="entry name" value="Glyco_hydro_b"/>
</dbReference>
<keyword evidence="6" id="KW-0378">Hydrolase</keyword>
<keyword evidence="7" id="KW-0119">Carbohydrate metabolism</keyword>
<evidence type="ECO:0000256" key="11">
    <source>
        <dbReference type="SAM" id="SignalP"/>
    </source>
</evidence>
<keyword evidence="11" id="KW-0732">Signal</keyword>
<evidence type="ECO:0000259" key="13">
    <source>
        <dbReference type="SMART" id="SM00810"/>
    </source>
</evidence>
<dbReference type="GO" id="GO:0005975">
    <property type="term" value="P:carbohydrate metabolic process"/>
    <property type="evidence" value="ECO:0007669"/>
    <property type="project" value="InterPro"/>
</dbReference>
<dbReference type="OrthoDB" id="550577at2759"/>
<evidence type="ECO:0000256" key="6">
    <source>
        <dbReference type="ARBA" id="ARBA00022801"/>
    </source>
</evidence>
<dbReference type="InterPro" id="IPR006047">
    <property type="entry name" value="GH13_cat_dom"/>
</dbReference>
<feature type="signal peptide" evidence="11">
    <location>
        <begin position="1"/>
        <end position="22"/>
    </location>
</feature>
<sequence>MRFLTFSFFFLFLSVFPLFTSSALLFQGFNWESCNKAGGWYNSLKNLVPDLANAGVTHVWLPPASQSVAPQGYMPGKLYDMSASKYGSQDELKSLIGAFHQKGIKCLADIVINHRTAGKQDGRGIWCIFEGGTSDDRLDWGPSFICSDDTTYSDGKGNPDTGDDFSGAPDIDHLNPRVQKELSDWMNWLNQDGKPDYNQDAHRGGLKDWIQAAGGAVTAFDFTTKGILQAAVQGELWRLKDSNGKPPGLIGLLPQNAVTFIDNHDTGSTQKLWPFPSDKVKQGYAYILTHPGTPSIFYDHFFDWGLKEEIAKLATIRKTSGIGPASTVNILASDADLYVAEIDGNMIMKIGPKMDLGNLIPSNFQHSLCASSIKSLAEEQDELS</sequence>
<dbReference type="InterPro" id="IPR017853">
    <property type="entry name" value="GH"/>
</dbReference>
<dbReference type="GO" id="GO:0004556">
    <property type="term" value="F:alpha-amylase activity"/>
    <property type="evidence" value="ECO:0007669"/>
    <property type="project" value="UniProtKB-EC"/>
</dbReference>
<evidence type="ECO:0000256" key="7">
    <source>
        <dbReference type="ARBA" id="ARBA00023277"/>
    </source>
</evidence>
<protein>
    <recommendedName>
        <fullName evidence="4">alpha-amylase</fullName>
        <ecNumber evidence="4">3.2.1.1</ecNumber>
    </recommendedName>
    <alternativeName>
        <fullName evidence="9">1,4-alpha-D-glucan glucanohydrolase</fullName>
    </alternativeName>
</protein>
<feature type="region of interest" description="Disordered" evidence="10">
    <location>
        <begin position="151"/>
        <end position="171"/>
    </location>
</feature>
<evidence type="ECO:0000256" key="2">
    <source>
        <dbReference type="ARBA" id="ARBA00001913"/>
    </source>
</evidence>
<dbReference type="Pfam" id="PF07821">
    <property type="entry name" value="Alpha-amyl_C2"/>
    <property type="match status" value="1"/>
</dbReference>
<gene>
    <name evidence="14" type="ORF">OIU79_015833</name>
</gene>
<dbReference type="AlphaFoldDB" id="A0A9Q0PCX4"/>
<dbReference type="SUPFAM" id="SSF51011">
    <property type="entry name" value="Glycosyl hydrolase domain"/>
    <property type="match status" value="1"/>
</dbReference>
<dbReference type="InterPro" id="IPR013775">
    <property type="entry name" value="A-amylase_pln"/>
</dbReference>
<reference evidence="14" key="1">
    <citation type="submission" date="2022-11" db="EMBL/GenBank/DDBJ databases">
        <authorList>
            <person name="Hyden B.L."/>
            <person name="Feng K."/>
            <person name="Yates T."/>
            <person name="Jawdy S."/>
            <person name="Smart L.B."/>
            <person name="Muchero W."/>
        </authorList>
    </citation>
    <scope>NUCLEOTIDE SEQUENCE</scope>
    <source>
        <tissue evidence="14">Shoot tip</tissue>
    </source>
</reference>
<reference evidence="14" key="2">
    <citation type="journal article" date="2023" name="Int. J. Mol. Sci.">
        <title>De Novo Assembly and Annotation of 11 Diverse Shrub Willow (Salix) Genomes Reveals Novel Gene Organization in Sex-Linked Regions.</title>
        <authorList>
            <person name="Hyden B."/>
            <person name="Feng K."/>
            <person name="Yates T.B."/>
            <person name="Jawdy S."/>
            <person name="Cereghino C."/>
            <person name="Smart L.B."/>
            <person name="Muchero W."/>
        </authorList>
    </citation>
    <scope>NUCLEOTIDE SEQUENCE</scope>
    <source>
        <tissue evidence="14">Shoot tip</tissue>
    </source>
</reference>
<dbReference type="EC" id="3.2.1.1" evidence="4"/>
<evidence type="ECO:0000256" key="3">
    <source>
        <dbReference type="ARBA" id="ARBA00008061"/>
    </source>
</evidence>
<dbReference type="SMART" id="SM00642">
    <property type="entry name" value="Aamy"/>
    <property type="match status" value="1"/>
</dbReference>
<dbReference type="EMBL" id="JAPFFK010000019">
    <property type="protein sequence ID" value="KAJ6685902.1"/>
    <property type="molecule type" value="Genomic_DNA"/>
</dbReference>
<dbReference type="Proteomes" id="UP001151532">
    <property type="component" value="Chromosome 2"/>
</dbReference>
<dbReference type="SMART" id="SM00810">
    <property type="entry name" value="Alpha-amyl_C2"/>
    <property type="match status" value="1"/>
</dbReference>
<evidence type="ECO:0000256" key="1">
    <source>
        <dbReference type="ARBA" id="ARBA00000548"/>
    </source>
</evidence>
<evidence type="ECO:0000259" key="12">
    <source>
        <dbReference type="SMART" id="SM00642"/>
    </source>
</evidence>
<dbReference type="GO" id="GO:0005509">
    <property type="term" value="F:calcium ion binding"/>
    <property type="evidence" value="ECO:0007669"/>
    <property type="project" value="InterPro"/>
</dbReference>
<dbReference type="CDD" id="cd11314">
    <property type="entry name" value="AmyAc_arch_bac_plant_AmyA"/>
    <property type="match status" value="1"/>
</dbReference>
<accession>A0A9Q0PCX4</accession>
<evidence type="ECO:0000256" key="4">
    <source>
        <dbReference type="ARBA" id="ARBA00012595"/>
    </source>
</evidence>
<dbReference type="Pfam" id="PF00128">
    <property type="entry name" value="Alpha-amylase"/>
    <property type="match status" value="1"/>
</dbReference>
<evidence type="ECO:0000256" key="8">
    <source>
        <dbReference type="ARBA" id="ARBA00023295"/>
    </source>
</evidence>
<comment type="cofactor">
    <cofactor evidence="2">
        <name>Ca(2+)</name>
        <dbReference type="ChEBI" id="CHEBI:29108"/>
    </cofactor>
</comment>
<feature type="domain" description="Glycosyl hydrolase family 13 catalytic" evidence="12">
    <location>
        <begin position="23"/>
        <end position="317"/>
    </location>
</feature>
<evidence type="ECO:0000256" key="5">
    <source>
        <dbReference type="ARBA" id="ARBA00022723"/>
    </source>
</evidence>
<comment type="caution">
    <text evidence="14">The sequence shown here is derived from an EMBL/GenBank/DDBJ whole genome shotgun (WGS) entry which is preliminary data.</text>
</comment>
<keyword evidence="15" id="KW-1185">Reference proteome</keyword>
<dbReference type="InterPro" id="IPR012850">
    <property type="entry name" value="A-amylase_bs_C"/>
</dbReference>
<evidence type="ECO:0000313" key="14">
    <source>
        <dbReference type="EMBL" id="KAJ6685902.1"/>
    </source>
</evidence>
<evidence type="ECO:0000256" key="10">
    <source>
        <dbReference type="SAM" id="MobiDB-lite"/>
    </source>
</evidence>
<feature type="chain" id="PRO_5040174292" description="alpha-amylase" evidence="11">
    <location>
        <begin position="23"/>
        <end position="384"/>
    </location>
</feature>
<dbReference type="SUPFAM" id="SSF51445">
    <property type="entry name" value="(Trans)glycosidases"/>
    <property type="match status" value="1"/>
</dbReference>
<dbReference type="PIRSF" id="PIRSF001028">
    <property type="entry name" value="Alph-amls_plant"/>
    <property type="match status" value="1"/>
</dbReference>
<proteinExistence type="inferred from homology"/>
<feature type="domain" description="Alpha-amylase C-terminal beta-sheet" evidence="13">
    <location>
        <begin position="318"/>
        <end position="378"/>
    </location>
</feature>
<dbReference type="Gene3D" id="2.60.40.1180">
    <property type="entry name" value="Golgi alpha-mannosidase II"/>
    <property type="match status" value="1"/>
</dbReference>
<dbReference type="Gene3D" id="3.20.20.80">
    <property type="entry name" value="Glycosidases"/>
    <property type="match status" value="2"/>
</dbReference>
<keyword evidence="8" id="KW-0326">Glycosidase</keyword>
<organism evidence="14 15">
    <name type="scientific">Salix purpurea</name>
    <name type="common">Purple osier willow</name>
    <dbReference type="NCBI Taxonomy" id="77065"/>
    <lineage>
        <taxon>Eukaryota</taxon>
        <taxon>Viridiplantae</taxon>
        <taxon>Streptophyta</taxon>
        <taxon>Embryophyta</taxon>
        <taxon>Tracheophyta</taxon>
        <taxon>Spermatophyta</taxon>
        <taxon>Magnoliopsida</taxon>
        <taxon>eudicotyledons</taxon>
        <taxon>Gunneridae</taxon>
        <taxon>Pentapetalae</taxon>
        <taxon>rosids</taxon>
        <taxon>fabids</taxon>
        <taxon>Malpighiales</taxon>
        <taxon>Salicaceae</taxon>
        <taxon>Saliceae</taxon>
        <taxon>Salix</taxon>
    </lineage>
</organism>